<accession>A0A4Z2G836</accession>
<proteinExistence type="predicted"/>
<protein>
    <submittedName>
        <fullName evidence="2">Uncharacterized protein</fullName>
    </submittedName>
</protein>
<evidence type="ECO:0000313" key="3">
    <source>
        <dbReference type="Proteomes" id="UP000314294"/>
    </source>
</evidence>
<keyword evidence="1" id="KW-0812">Transmembrane</keyword>
<comment type="caution">
    <text evidence="2">The sequence shown here is derived from an EMBL/GenBank/DDBJ whole genome shotgun (WGS) entry which is preliminary data.</text>
</comment>
<reference evidence="2 3" key="1">
    <citation type="submission" date="2019-03" db="EMBL/GenBank/DDBJ databases">
        <title>First draft genome of Liparis tanakae, snailfish: a comprehensive survey of snailfish specific genes.</title>
        <authorList>
            <person name="Kim W."/>
            <person name="Song I."/>
            <person name="Jeong J.-H."/>
            <person name="Kim D."/>
            <person name="Kim S."/>
            <person name="Ryu S."/>
            <person name="Song J.Y."/>
            <person name="Lee S.K."/>
        </authorList>
    </citation>
    <scope>NUCLEOTIDE SEQUENCE [LARGE SCALE GENOMIC DNA]</scope>
    <source>
        <tissue evidence="2">Muscle</tissue>
    </source>
</reference>
<keyword evidence="1" id="KW-1133">Transmembrane helix</keyword>
<dbReference type="Proteomes" id="UP000314294">
    <property type="component" value="Unassembled WGS sequence"/>
</dbReference>
<sequence length="103" mass="11653">MSPNTPEQEVELYLQIPDNVNVPELTPRVRVLGQLVQAEGPVGPSRVQLGLHRLWEDEAENSRFRVAFISSTSSFSIFSFCASCWLLCGRTNRRTSTNHRALH</sequence>
<evidence type="ECO:0000313" key="2">
    <source>
        <dbReference type="EMBL" id="TNN49727.1"/>
    </source>
</evidence>
<evidence type="ECO:0000256" key="1">
    <source>
        <dbReference type="SAM" id="Phobius"/>
    </source>
</evidence>
<keyword evidence="3" id="KW-1185">Reference proteome</keyword>
<keyword evidence="1" id="KW-0472">Membrane</keyword>
<name>A0A4Z2G836_9TELE</name>
<gene>
    <name evidence="2" type="ORF">EYF80_040076</name>
</gene>
<dbReference type="EMBL" id="SRLO01000643">
    <property type="protein sequence ID" value="TNN49727.1"/>
    <property type="molecule type" value="Genomic_DNA"/>
</dbReference>
<dbReference type="AlphaFoldDB" id="A0A4Z2G836"/>
<feature type="transmembrane region" description="Helical" evidence="1">
    <location>
        <begin position="64"/>
        <end position="88"/>
    </location>
</feature>
<organism evidence="2 3">
    <name type="scientific">Liparis tanakae</name>
    <name type="common">Tanaka's snailfish</name>
    <dbReference type="NCBI Taxonomy" id="230148"/>
    <lineage>
        <taxon>Eukaryota</taxon>
        <taxon>Metazoa</taxon>
        <taxon>Chordata</taxon>
        <taxon>Craniata</taxon>
        <taxon>Vertebrata</taxon>
        <taxon>Euteleostomi</taxon>
        <taxon>Actinopterygii</taxon>
        <taxon>Neopterygii</taxon>
        <taxon>Teleostei</taxon>
        <taxon>Neoteleostei</taxon>
        <taxon>Acanthomorphata</taxon>
        <taxon>Eupercaria</taxon>
        <taxon>Perciformes</taxon>
        <taxon>Cottioidei</taxon>
        <taxon>Cottales</taxon>
        <taxon>Liparidae</taxon>
        <taxon>Liparis</taxon>
    </lineage>
</organism>